<organism evidence="1">
    <name type="scientific">Lepeophtheirus salmonis</name>
    <name type="common">Salmon louse</name>
    <name type="synonym">Caligus salmonis</name>
    <dbReference type="NCBI Taxonomy" id="72036"/>
    <lineage>
        <taxon>Eukaryota</taxon>
        <taxon>Metazoa</taxon>
        <taxon>Ecdysozoa</taxon>
        <taxon>Arthropoda</taxon>
        <taxon>Crustacea</taxon>
        <taxon>Multicrustacea</taxon>
        <taxon>Hexanauplia</taxon>
        <taxon>Copepoda</taxon>
        <taxon>Siphonostomatoida</taxon>
        <taxon>Caligidae</taxon>
        <taxon>Lepeophtheirus</taxon>
    </lineage>
</organism>
<name>A0A0K2VIF5_LEPSM</name>
<proteinExistence type="predicted"/>
<dbReference type="AlphaFoldDB" id="A0A0K2VIF5"/>
<sequence length="53" mass="6109">YKMVSTYVHYPSALQLFSTSKRHSIVAYTSSLSNSYIGTDCQMGYLRWSRPLL</sequence>
<reference evidence="1" key="1">
    <citation type="submission" date="2014-05" db="EMBL/GenBank/DDBJ databases">
        <authorList>
            <person name="Chronopoulou M."/>
        </authorList>
    </citation>
    <scope>NUCLEOTIDE SEQUENCE</scope>
    <source>
        <tissue evidence="1">Whole organism</tissue>
    </source>
</reference>
<feature type="non-terminal residue" evidence="1">
    <location>
        <position position="1"/>
    </location>
</feature>
<protein>
    <submittedName>
        <fullName evidence="1">Uncharacterized protein</fullName>
    </submittedName>
</protein>
<accession>A0A0K2VIF5</accession>
<dbReference type="EMBL" id="HACA01032887">
    <property type="protein sequence ID" value="CDW50248.1"/>
    <property type="molecule type" value="Transcribed_RNA"/>
</dbReference>
<evidence type="ECO:0000313" key="1">
    <source>
        <dbReference type="EMBL" id="CDW50248.1"/>
    </source>
</evidence>